<organism evidence="2 3">
    <name type="scientific">Pseudomonas maioricensis</name>
    <dbReference type="NCBI Taxonomy" id="1766623"/>
    <lineage>
        <taxon>Bacteria</taxon>
        <taxon>Pseudomonadati</taxon>
        <taxon>Pseudomonadota</taxon>
        <taxon>Gammaproteobacteria</taxon>
        <taxon>Pseudomonadales</taxon>
        <taxon>Pseudomonadaceae</taxon>
        <taxon>Pseudomonas</taxon>
    </lineage>
</organism>
<feature type="transmembrane region" description="Helical" evidence="1">
    <location>
        <begin position="157"/>
        <end position="176"/>
    </location>
</feature>
<accession>A0ABS9ZGF5</accession>
<keyword evidence="1" id="KW-1133">Transmembrane helix</keyword>
<feature type="transmembrane region" description="Helical" evidence="1">
    <location>
        <begin position="74"/>
        <end position="91"/>
    </location>
</feature>
<reference evidence="2 3" key="1">
    <citation type="submission" date="2015-12" db="EMBL/GenBank/DDBJ databases">
        <title>Phylogenomics in the description of a new species in the Pseudomonas syringae group.</title>
        <authorList>
            <person name="Busquets A."/>
            <person name="Gomila M."/>
            <person name="Beiki F."/>
            <person name="Rahimian H."/>
            <person name="Mulet M."/>
            <person name="Sanchez D."/>
            <person name="Garcia-Valdes E."/>
            <person name="Lalucat J."/>
        </authorList>
    </citation>
    <scope>NUCLEOTIDE SEQUENCE [LARGE SCALE GENOMIC DNA]</scope>
    <source>
        <strain evidence="2 3">S25</strain>
    </source>
</reference>
<keyword evidence="1" id="KW-0812">Transmembrane</keyword>
<keyword evidence="3" id="KW-1185">Reference proteome</keyword>
<comment type="caution">
    <text evidence="2">The sequence shown here is derived from an EMBL/GenBank/DDBJ whole genome shotgun (WGS) entry which is preliminary data.</text>
</comment>
<evidence type="ECO:0000256" key="1">
    <source>
        <dbReference type="SAM" id="Phobius"/>
    </source>
</evidence>
<feature type="transmembrane region" description="Helical" evidence="1">
    <location>
        <begin position="36"/>
        <end position="54"/>
    </location>
</feature>
<evidence type="ECO:0000313" key="2">
    <source>
        <dbReference type="EMBL" id="MCI8209593.1"/>
    </source>
</evidence>
<feature type="transmembrane region" description="Helical" evidence="1">
    <location>
        <begin position="121"/>
        <end position="145"/>
    </location>
</feature>
<dbReference type="EMBL" id="LOHG01000004">
    <property type="protein sequence ID" value="MCI8209593.1"/>
    <property type="molecule type" value="Genomic_DNA"/>
</dbReference>
<evidence type="ECO:0000313" key="3">
    <source>
        <dbReference type="Proteomes" id="UP001320513"/>
    </source>
</evidence>
<proteinExistence type="predicted"/>
<dbReference type="Proteomes" id="UP001320513">
    <property type="component" value="Unassembled WGS sequence"/>
</dbReference>
<sequence>MIEFSLYLSFFAVSIMLFLPSMWANQASSGTDFTITSYRIFFTYNIALMIINIGISRTGNIPLTNIEDAPFVDFFSFIMALVYGYMMATLSKPTQYTEPKLTLYVARNGTRKSLTLNIDLIMYYLRVSILVFGGALFYTTVFNYILSEFITLKPEHWRLIGYVTYPICVLLGIWGVRMHHRKHGRTL</sequence>
<name>A0ABS9ZGF5_9PSED</name>
<feature type="transmembrane region" description="Helical" evidence="1">
    <location>
        <begin position="6"/>
        <end position="24"/>
    </location>
</feature>
<gene>
    <name evidence="2" type="ORF">AUC61_08595</name>
</gene>
<keyword evidence="1" id="KW-0472">Membrane</keyword>
<protein>
    <submittedName>
        <fullName evidence="2">Uncharacterized protein</fullName>
    </submittedName>
</protein>